<evidence type="ECO:0000259" key="7">
    <source>
        <dbReference type="PROSITE" id="PS50172"/>
    </source>
</evidence>
<dbReference type="InterPro" id="IPR044254">
    <property type="entry name" value="At4g02110-like"/>
</dbReference>
<reference evidence="8" key="2">
    <citation type="journal article" date="2019" name="Curr. Biol.">
        <title>Chromatin organization in early land plants reveals an ancestral association between H3K27me3, transposons, and constitutive heterochromatin.</title>
        <authorList>
            <person name="Montgomery S.A."/>
            <person name="Tanizawa Y."/>
            <person name="Galik B."/>
            <person name="Wang N."/>
            <person name="Ito T."/>
            <person name="Mochizuki T."/>
            <person name="Akimcheva S."/>
            <person name="Bowman J."/>
            <person name="Cognat V."/>
            <person name="Drouard L."/>
            <person name="Ekker H."/>
            <person name="Houng S."/>
            <person name="Kohchi T."/>
            <person name="Lin S."/>
            <person name="Liu L.D."/>
            <person name="Nakamura Y."/>
            <person name="Valeeva L.R."/>
            <person name="Shakirov E.V."/>
            <person name="Shippen D.E."/>
            <person name="Wei W."/>
            <person name="Yagura M."/>
            <person name="Yamaoka S."/>
            <person name="Yamato K.T."/>
            <person name="Liu C."/>
            <person name="Berger F."/>
        </authorList>
    </citation>
    <scope>NUCLEOTIDE SEQUENCE [LARGE SCALE GENOMIC DNA]</scope>
    <source>
        <strain evidence="8">Tak-1</strain>
    </source>
</reference>
<dbReference type="PANTHER" id="PTHR47181">
    <property type="entry name" value="BRCA1 C TERMINUS DOMAIN CONTAINING PROTEIN, EXPRESSED"/>
    <property type="match status" value="1"/>
</dbReference>
<dbReference type="PANTHER" id="PTHR47181:SF2">
    <property type="entry name" value="BRCA1 C TERMINUS DOMAIN CONTAINING PROTEIN, EXPRESSED"/>
    <property type="match status" value="1"/>
</dbReference>
<feature type="region of interest" description="Disordered" evidence="5">
    <location>
        <begin position="1253"/>
        <end position="1273"/>
    </location>
</feature>
<feature type="compositionally biased region" description="Basic and acidic residues" evidence="5">
    <location>
        <begin position="740"/>
        <end position="749"/>
    </location>
</feature>
<dbReference type="InterPro" id="IPR001965">
    <property type="entry name" value="Znf_PHD"/>
</dbReference>
<dbReference type="InterPro" id="IPR019787">
    <property type="entry name" value="Znf_PHD-finger"/>
</dbReference>
<dbReference type="InterPro" id="IPR036420">
    <property type="entry name" value="BRCT_dom_sf"/>
</dbReference>
<feature type="compositionally biased region" description="Basic and acidic residues" evidence="5">
    <location>
        <begin position="613"/>
        <end position="630"/>
    </location>
</feature>
<dbReference type="FunFam" id="3.40.50.10190:FF:000018">
    <property type="entry name" value="DNA topoisomerase 2-binding protein 1"/>
    <property type="match status" value="1"/>
</dbReference>
<sequence>MKKKFWGAELKEVVSELEKEYDQCHTCWPTTIFSQGSLTERKFFCCSKVVRADSDTKMTSTEEDSGVFSGVRFLLAGFEPSYEKQYIEELEENGGENAVDYQSNPTHVIVSNLAFDDPICAAARKDGIALVTDSWVPDCLDNGALVDVNSVLYRPLKDLDGIPGSEDLCICLTGYQGQQRQKIMRMVELIGARFTKPLLGNLVTHLICYKFEGEKYDLAKKTGLKLINHYWLEDCLKAWSLLPEADYSRSGWEVETDAKQQKIIVEKDEVVPTLVPQKINQQRATDEVLSPDRVELSTNRRSSGILDSSSAKSSSMNGTPCRNSPTPKPSSSPDKVGEQERQDIAQAEATVKQAAELQVSASDMTETMDGIERSNALEDPDIFHEALMIADGRGQTSPVHAKKTNTSHSRRRSSGGVANPVSPASPGICEAAVAADQSASIDCAIERMSISPDLPAKRRLSGIQGPEPSAETSRNAVDLESPENKRRKGSRLSRMGLSPPIKNDCSTKVQESPKSALVTKQIASPSVTPLPDKRKANHERSSNEEETQNGATSNSTSPEGINREDDVDMEVAEPSRHSTPGNKRINGGSKLRAVDARKVRDSSDGLLSPPKSTTEDPVEHEVDDAFKHADTTLSAVKTGGIQPSSPTTSSAVEKEVDMEDVDRSPRSTRNSKTAGLKKKSNIPKVRKSADKSPGFIPSGSTTGETVNNSANGTTHADAVQNEGSRRTMEPSPPKSSSAAESKDDMDLDRSPCPTLKTKKVSGQKKGPDSKIRKSVDRSHGVVPLEEQVEVSLASSSPNEGTLVKDYRARKSSKKAPQETGLLTASSAMAGDSGGLVEHNVDTGAIEHEITLEATAVKQSAKKQKGSSKKVLKAASFVLPDEGNQESPKAVQQGAALETASAEEATTSAMKIPLSRPKKHQKSSPKSIAAISAGDKGEGIANDAPLKLSSREKSTKIPALGSVSKQDARRGKKPKEKCKMPSNEQEKENIELQEGNHELVLKEVAAKESSKKGARISLLGGALPGTKKHFAVGGSTDERKNLHYIIKLLGAKVCTNRYQWKDDITHVVLPVPLRRTEKFLAGAAAGRWILQPEYVEASRKAGMFVDEQKYEWFGEGMNEKGTISLQAPRKWRIQFARTGCGAFYGLRVVVYGGCISPPLETLKRAIRAGGGAVLATSPPYSQHLMDGVDFAIINPECNDQDEHVQEFLSHEVACVTSDYIVDYICHPASSRANHVLYDTHLAVSSAEQRLESNIARGPTEADKSTKPTSKVPSRLSKEVRVTDDFACVVCGRTDDEKVMLLCGDGKGNGCGLATHIHCCSPPLFEVPEEDWFCRNCEDL</sequence>
<reference evidence="11" key="3">
    <citation type="journal article" date="2020" name="Curr. Biol.">
        <title>Chromatin organization in early land plants reveals an ancestral association between H3K27me3, transposons, and constitutive heterochromatin.</title>
        <authorList>
            <person name="Montgomery S.A."/>
            <person name="Tanizawa Y."/>
            <person name="Galik B."/>
            <person name="Wang N."/>
            <person name="Ito T."/>
            <person name="Mochizuki T."/>
            <person name="Akimcheva S."/>
            <person name="Bowman J.L."/>
            <person name="Cognat V."/>
            <person name="Marechal-Drouard L."/>
            <person name="Ekker H."/>
            <person name="Hong S.F."/>
            <person name="Kohchi T."/>
            <person name="Lin S.S."/>
            <person name="Liu L.D."/>
            <person name="Nakamura Y."/>
            <person name="Valeeva L.R."/>
            <person name="Shakirov E.V."/>
            <person name="Shippen D.E."/>
            <person name="Wei W.L."/>
            <person name="Yagura M."/>
            <person name="Yamaoka S."/>
            <person name="Yamato K.T."/>
            <person name="Liu C."/>
            <person name="Berger F."/>
        </authorList>
    </citation>
    <scope>NUCLEOTIDE SEQUENCE [LARGE SCALE GENOMIC DNA]</scope>
    <source>
        <strain evidence="11">Tak-1</strain>
    </source>
</reference>
<feature type="compositionally biased region" description="Polar residues" evidence="5">
    <location>
        <begin position="631"/>
        <end position="651"/>
    </location>
</feature>
<dbReference type="Gene3D" id="3.30.40.10">
    <property type="entry name" value="Zinc/RING finger domain, C3HC4 (zinc finger)"/>
    <property type="match status" value="1"/>
</dbReference>
<feature type="region of interest" description="Disordered" evidence="5">
    <location>
        <begin position="455"/>
        <end position="835"/>
    </location>
</feature>
<feature type="domain" description="BRCT" evidence="7">
    <location>
        <begin position="1005"/>
        <end position="1111"/>
    </location>
</feature>
<dbReference type="SUPFAM" id="SSF52113">
    <property type="entry name" value="BRCT domain"/>
    <property type="match status" value="4"/>
</dbReference>
<feature type="compositionally biased region" description="Basic and acidic residues" evidence="5">
    <location>
        <begin position="531"/>
        <end position="543"/>
    </location>
</feature>
<evidence type="ECO:0000256" key="5">
    <source>
        <dbReference type="SAM" id="MobiDB-lite"/>
    </source>
</evidence>
<dbReference type="EMBL" id="AP019870">
    <property type="protein sequence ID" value="BBN12807.1"/>
    <property type="molecule type" value="Genomic_DNA"/>
</dbReference>
<reference evidence="9 10" key="1">
    <citation type="submission" date="2016-03" db="EMBL/GenBank/DDBJ databases">
        <title>Mechanisms controlling the formation of the plant cell surface in tip-growing cells are functionally conserved among land plants.</title>
        <authorList>
            <person name="Honkanen S."/>
            <person name="Jones V.A."/>
            <person name="Morieri G."/>
            <person name="Champion C."/>
            <person name="Hetherington A.J."/>
            <person name="Kelly S."/>
            <person name="Saint-Marcoux D."/>
            <person name="Proust H."/>
            <person name="Prescott H."/>
            <person name="Dolan L."/>
        </authorList>
    </citation>
    <scope>NUCLEOTIDE SEQUENCE [LARGE SCALE GENOMIC DNA]</scope>
    <source>
        <strain evidence="10">cv. Tak-1 and cv. Tak-2</strain>
        <tissue evidence="9">Whole gametophyte</tissue>
    </source>
</reference>
<feature type="compositionally biased region" description="Low complexity" evidence="5">
    <location>
        <begin position="894"/>
        <end position="908"/>
    </location>
</feature>
<evidence type="ECO:0000313" key="10">
    <source>
        <dbReference type="Proteomes" id="UP000077202"/>
    </source>
</evidence>
<dbReference type="InterPro" id="IPR011011">
    <property type="entry name" value="Znf_FYVE_PHD"/>
</dbReference>
<dbReference type="SMART" id="SM00249">
    <property type="entry name" value="PHD"/>
    <property type="match status" value="1"/>
</dbReference>
<dbReference type="GO" id="GO:0008270">
    <property type="term" value="F:zinc ion binding"/>
    <property type="evidence" value="ECO:0007669"/>
    <property type="project" value="UniProtKB-KW"/>
</dbReference>
<feature type="domain" description="BRCT" evidence="7">
    <location>
        <begin position="166"/>
        <end position="249"/>
    </location>
</feature>
<feature type="compositionally biased region" description="Basic residues" evidence="5">
    <location>
        <begin position="400"/>
        <end position="413"/>
    </location>
</feature>
<feature type="compositionally biased region" description="Basic and acidic residues" evidence="5">
    <location>
        <begin position="284"/>
        <end position="295"/>
    </location>
</feature>
<feature type="compositionally biased region" description="Polar residues" evidence="5">
    <location>
        <begin position="296"/>
        <end position="323"/>
    </location>
</feature>
<feature type="compositionally biased region" description="Polar residues" evidence="5">
    <location>
        <begin position="548"/>
        <end position="559"/>
    </location>
</feature>
<keyword evidence="3" id="KW-0862">Zinc</keyword>
<dbReference type="InterPro" id="IPR013083">
    <property type="entry name" value="Znf_RING/FYVE/PHD"/>
</dbReference>
<dbReference type="SUPFAM" id="SSF57903">
    <property type="entry name" value="FYVE/PHD zinc finger"/>
    <property type="match status" value="1"/>
</dbReference>
<feature type="compositionally biased region" description="Basic residues" evidence="5">
    <location>
        <begin position="675"/>
        <end position="686"/>
    </location>
</feature>
<keyword evidence="10" id="KW-1185">Reference proteome</keyword>
<feature type="compositionally biased region" description="Polar residues" evidence="5">
    <location>
        <begin position="504"/>
        <end position="513"/>
    </location>
</feature>
<evidence type="ECO:0008006" key="12">
    <source>
        <dbReference type="Google" id="ProtNLM"/>
    </source>
</evidence>
<evidence type="ECO:0000256" key="2">
    <source>
        <dbReference type="ARBA" id="ARBA00022771"/>
    </source>
</evidence>
<dbReference type="Pfam" id="PF00533">
    <property type="entry name" value="BRCT"/>
    <property type="match status" value="2"/>
</dbReference>
<evidence type="ECO:0000313" key="11">
    <source>
        <dbReference type="Proteomes" id="UP001162541"/>
    </source>
</evidence>
<gene>
    <name evidence="9" type="ORF">AXG93_2912s1100</name>
    <name evidence="8" type="ORF">Mp_5g23040</name>
</gene>
<evidence type="ECO:0000313" key="8">
    <source>
        <dbReference type="EMBL" id="BBN12807.1"/>
    </source>
</evidence>
<feature type="compositionally biased region" description="Basic and acidic residues" evidence="5">
    <location>
        <begin position="765"/>
        <end position="779"/>
    </location>
</feature>
<feature type="compositionally biased region" description="Basic and acidic residues" evidence="5">
    <location>
        <begin position="592"/>
        <end position="603"/>
    </location>
</feature>
<dbReference type="Pfam" id="PF00628">
    <property type="entry name" value="PHD"/>
    <property type="match status" value="1"/>
</dbReference>
<dbReference type="PROSITE" id="PS50016">
    <property type="entry name" value="ZF_PHD_2"/>
    <property type="match status" value="1"/>
</dbReference>
<name>A0A176WHR3_MARPO</name>
<feature type="region of interest" description="Disordered" evidence="5">
    <location>
        <begin position="876"/>
        <end position="988"/>
    </location>
</feature>
<evidence type="ECO:0000313" key="9">
    <source>
        <dbReference type="EMBL" id="OAE32121.1"/>
    </source>
</evidence>
<proteinExistence type="predicted"/>
<feature type="compositionally biased region" description="Polar residues" evidence="5">
    <location>
        <begin position="698"/>
        <end position="714"/>
    </location>
</feature>
<dbReference type="Pfam" id="PF12738">
    <property type="entry name" value="PTCB-BRCT"/>
    <property type="match status" value="1"/>
</dbReference>
<dbReference type="SMART" id="SM00292">
    <property type="entry name" value="BRCT"/>
    <property type="match status" value="4"/>
</dbReference>
<keyword evidence="2 4" id="KW-0863">Zinc-finger</keyword>
<accession>A0A176WHR3</accession>
<feature type="domain" description="BRCT" evidence="7">
    <location>
        <begin position="63"/>
        <end position="153"/>
    </location>
</feature>
<feature type="domain" description="PHD-type" evidence="6">
    <location>
        <begin position="1283"/>
        <end position="1338"/>
    </location>
</feature>
<dbReference type="Proteomes" id="UP000077202">
    <property type="component" value="Unassembled WGS sequence"/>
</dbReference>
<evidence type="ECO:0000259" key="6">
    <source>
        <dbReference type="PROSITE" id="PS50016"/>
    </source>
</evidence>
<dbReference type="InterPro" id="IPR001357">
    <property type="entry name" value="BRCT_dom"/>
</dbReference>
<feature type="region of interest" description="Disordered" evidence="5">
    <location>
        <begin position="394"/>
        <end position="422"/>
    </location>
</feature>
<evidence type="ECO:0000256" key="3">
    <source>
        <dbReference type="ARBA" id="ARBA00022833"/>
    </source>
</evidence>
<dbReference type="Proteomes" id="UP001162541">
    <property type="component" value="Chromosome 5"/>
</dbReference>
<dbReference type="Gene3D" id="3.40.50.10190">
    <property type="entry name" value="BRCT domain"/>
    <property type="match status" value="4"/>
</dbReference>
<organism evidence="9 10">
    <name type="scientific">Marchantia polymorpha subsp. ruderalis</name>
    <dbReference type="NCBI Taxonomy" id="1480154"/>
    <lineage>
        <taxon>Eukaryota</taxon>
        <taxon>Viridiplantae</taxon>
        <taxon>Streptophyta</taxon>
        <taxon>Embryophyta</taxon>
        <taxon>Marchantiophyta</taxon>
        <taxon>Marchantiopsida</taxon>
        <taxon>Marchantiidae</taxon>
        <taxon>Marchantiales</taxon>
        <taxon>Marchantiaceae</taxon>
        <taxon>Marchantia</taxon>
    </lineage>
</organism>
<dbReference type="PROSITE" id="PS50172">
    <property type="entry name" value="BRCT"/>
    <property type="match status" value="3"/>
</dbReference>
<protein>
    <recommendedName>
        <fullName evidence="12">BRCT domain-containing protein</fullName>
    </recommendedName>
</protein>
<dbReference type="CDD" id="cd17738">
    <property type="entry name" value="BRCT_TopBP1_rpt7"/>
    <property type="match status" value="1"/>
</dbReference>
<keyword evidence="1" id="KW-0479">Metal-binding</keyword>
<feature type="compositionally biased region" description="Low complexity" evidence="5">
    <location>
        <begin position="923"/>
        <end position="932"/>
    </location>
</feature>
<evidence type="ECO:0000256" key="4">
    <source>
        <dbReference type="PROSITE-ProRule" id="PRU00146"/>
    </source>
</evidence>
<feature type="region of interest" description="Disordered" evidence="5">
    <location>
        <begin position="276"/>
        <end position="341"/>
    </location>
</feature>
<dbReference type="EMBL" id="LVLJ01000884">
    <property type="protein sequence ID" value="OAE32121.1"/>
    <property type="molecule type" value="Genomic_DNA"/>
</dbReference>
<evidence type="ECO:0000256" key="1">
    <source>
        <dbReference type="ARBA" id="ARBA00022723"/>
    </source>
</evidence>